<protein>
    <recommendedName>
        <fullName evidence="1">Glycosyltransferase 2-like domain-containing protein</fullName>
    </recommendedName>
</protein>
<dbReference type="RefSeq" id="WP_065238786.1">
    <property type="nucleotide sequence ID" value="NZ_JTJM01000009.1"/>
</dbReference>
<dbReference type="InterPro" id="IPR050834">
    <property type="entry name" value="Glycosyltransf_2"/>
</dbReference>
<reference evidence="2 3" key="1">
    <citation type="submission" date="2014-11" db="EMBL/GenBank/DDBJ databases">
        <title>Pan-genome of Gallibacterium spp.</title>
        <authorList>
            <person name="Kudirkiene E."/>
            <person name="Bojesen A.M."/>
        </authorList>
    </citation>
    <scope>NUCLEOTIDE SEQUENCE [LARGE SCALE GENOMIC DNA]</scope>
    <source>
        <strain evidence="2 3">F151</strain>
    </source>
</reference>
<evidence type="ECO:0000313" key="2">
    <source>
        <dbReference type="EMBL" id="OBW93453.1"/>
    </source>
</evidence>
<dbReference type="Gene3D" id="1.10.150.400">
    <property type="match status" value="1"/>
</dbReference>
<proteinExistence type="predicted"/>
<dbReference type="Gene3D" id="3.90.550.10">
    <property type="entry name" value="Spore Coat Polysaccharide Biosynthesis Protein SpsA, Chain A"/>
    <property type="match status" value="1"/>
</dbReference>
<sequence>MNNINPLLSVIIPVYNTEEYLEKCLESVLNCTYKNLEIIIVDDRSPGNVKELAEKYISLYSNIRLVSNKSNQGLYLSRIIGVEHSKGDYIAFLDSDDYVSIDFYRRLIRKAISSNSDMVMGEIYLEEDGKYKYHNLSHTRVMDIDLYGSDVSKLLFDQEGRDWSLHVVWNKIYRKDLWNKCYEYLKLQDKHLIMCEDVVFSSIFFYFSEHMTNIHGDFVYYVQHSKSSTSCDNISLQKIRKNLEDINLVFDFITSFFNNLIKDNRYSNNIANWKKLLCKNWSKNIEKSNFKNIDKKILKKIFNDTLDSNYDDDYFLSVYTENIYGLRGEEIKQKISDNNIEVVSFDIFDTLIVRPFLEPVDLFNILDVYVNKLLKLTDRINFKEIRIYAENKARENKWRLNPSLEDITLDDIYQEIKELLKLVNQADIDKIKKYEIYLEEKYCYARNYARELFELAIHLGKRVIITSDMYLPSNVIKNILNKNGYVGYEKVFISSEIKKTKNTGNLFKYISKLMQIDGRRILHIGDNIHSDINKGKECGWNTFYFPKAYDLLRNRVDWYYGGNVFNDIYHEAFLHRGKDQYKYYSGLSALLGVAANKIFDNPYREFRTDTDFNSDPSIFGYFCMGMHLFSLTHWLIDNIYRNDYSTLIFMARDGYLPMKSFELFNQIYGCEVDVHYLKLTRNVIFPLQINKKEDMYSIPINLNIFTKTPLDILNIFRCFISEENFLEKENILASKNIKINDYFSKMDSFFNFIEVFNERFFSEERFLEYKNKMNSILVKLIKGKTATFDIGYSARIESILSKVFNFNITPYYVHINNDIPLKRCSDLKMNIETFYNYSPGVTGVLRELLISELGPSCESWVISDDNVDYVYKKYNINYIEKYVIENIQKNALDFVSDVLFLFGDDVKSLFYQWQDASLPLEKFLNEAKYYDRLMFKALSFEDDLGEGKSNYNILDFWNGQMNNSRMNTSIIQVGNDLGSIYPLWKRAIFLYFLDRNLLKYKINSRFRTQPKKLKVIKTVYRFLRSIYRSFKFR</sequence>
<dbReference type="SUPFAM" id="SSF53448">
    <property type="entry name" value="Nucleotide-diphospho-sugar transferases"/>
    <property type="match status" value="1"/>
</dbReference>
<organism evidence="2 3">
    <name type="scientific">Gallibacterium genomosp. 3</name>
    <dbReference type="NCBI Taxonomy" id="505345"/>
    <lineage>
        <taxon>Bacteria</taxon>
        <taxon>Pseudomonadati</taxon>
        <taxon>Pseudomonadota</taxon>
        <taxon>Gammaproteobacteria</taxon>
        <taxon>Pasteurellales</taxon>
        <taxon>Pasteurellaceae</taxon>
        <taxon>Gallibacterium</taxon>
    </lineage>
</organism>
<dbReference type="Proteomes" id="UP000243558">
    <property type="component" value="Unassembled WGS sequence"/>
</dbReference>
<keyword evidence="3" id="KW-1185">Reference proteome</keyword>
<comment type="caution">
    <text evidence="2">The sequence shown here is derived from an EMBL/GenBank/DDBJ whole genome shotgun (WGS) entry which is preliminary data.</text>
</comment>
<evidence type="ECO:0000259" key="1">
    <source>
        <dbReference type="Pfam" id="PF00535"/>
    </source>
</evidence>
<dbReference type="EMBL" id="JTJM01000009">
    <property type="protein sequence ID" value="OBW93453.1"/>
    <property type="molecule type" value="Genomic_DNA"/>
</dbReference>
<dbReference type="InterPro" id="IPR029044">
    <property type="entry name" value="Nucleotide-diphossugar_trans"/>
</dbReference>
<dbReference type="Pfam" id="PF00535">
    <property type="entry name" value="Glycos_transf_2"/>
    <property type="match status" value="1"/>
</dbReference>
<dbReference type="SUPFAM" id="SSF56784">
    <property type="entry name" value="HAD-like"/>
    <property type="match status" value="1"/>
</dbReference>
<dbReference type="InterPro" id="IPR036412">
    <property type="entry name" value="HAD-like_sf"/>
</dbReference>
<dbReference type="InterPro" id="IPR001173">
    <property type="entry name" value="Glyco_trans_2-like"/>
</dbReference>
<dbReference type="OrthoDB" id="9802649at2"/>
<accession>A0A1A7NUT8</accession>
<gene>
    <name evidence="2" type="ORF">QV01_02285</name>
</gene>
<dbReference type="PANTHER" id="PTHR43685:SF2">
    <property type="entry name" value="GLYCOSYLTRANSFERASE 2-LIKE DOMAIN-CONTAINING PROTEIN"/>
    <property type="match status" value="1"/>
</dbReference>
<name>A0A1A7NUT8_9PAST</name>
<dbReference type="InterPro" id="IPR023214">
    <property type="entry name" value="HAD_sf"/>
</dbReference>
<dbReference type="InterPro" id="IPR006439">
    <property type="entry name" value="HAD-SF_hydro_IA"/>
</dbReference>
<dbReference type="AlphaFoldDB" id="A0A1A7NUT8"/>
<dbReference type="CDD" id="cd00761">
    <property type="entry name" value="Glyco_tranf_GTA_type"/>
    <property type="match status" value="1"/>
</dbReference>
<evidence type="ECO:0000313" key="3">
    <source>
        <dbReference type="Proteomes" id="UP000243558"/>
    </source>
</evidence>
<dbReference type="NCBIfam" id="TIGR01549">
    <property type="entry name" value="HAD-SF-IA-v1"/>
    <property type="match status" value="1"/>
</dbReference>
<feature type="domain" description="Glycosyltransferase 2-like" evidence="1">
    <location>
        <begin position="9"/>
        <end position="146"/>
    </location>
</feature>
<dbReference type="PANTHER" id="PTHR43685">
    <property type="entry name" value="GLYCOSYLTRANSFERASE"/>
    <property type="match status" value="1"/>
</dbReference>
<dbReference type="Gene3D" id="3.40.50.1000">
    <property type="entry name" value="HAD superfamily/HAD-like"/>
    <property type="match status" value="1"/>
</dbReference>